<reference evidence="2" key="1">
    <citation type="submission" date="2020-12" db="EMBL/GenBank/DDBJ databases">
        <title>Metabolic potential, ecology and presence of endohyphal bacteria is reflected in genomic diversity of Mucoromycotina.</title>
        <authorList>
            <person name="Muszewska A."/>
            <person name="Okrasinska A."/>
            <person name="Steczkiewicz K."/>
            <person name="Drgas O."/>
            <person name="Orlowska M."/>
            <person name="Perlinska-Lenart U."/>
            <person name="Aleksandrzak-Piekarczyk T."/>
            <person name="Szatraj K."/>
            <person name="Zielenkiewicz U."/>
            <person name="Pilsyk S."/>
            <person name="Malc E."/>
            <person name="Mieczkowski P."/>
            <person name="Kruszewska J.S."/>
            <person name="Biernat P."/>
            <person name="Pawlowska J."/>
        </authorList>
    </citation>
    <scope>NUCLEOTIDE SEQUENCE</scope>
    <source>
        <strain evidence="2">WA0000067209</strain>
    </source>
</reference>
<feature type="compositionally biased region" description="Polar residues" evidence="1">
    <location>
        <begin position="1"/>
        <end position="14"/>
    </location>
</feature>
<organism evidence="2 3">
    <name type="scientific">Mortierella isabellina</name>
    <name type="common">Filamentous fungus</name>
    <name type="synonym">Umbelopsis isabellina</name>
    <dbReference type="NCBI Taxonomy" id="91625"/>
    <lineage>
        <taxon>Eukaryota</taxon>
        <taxon>Fungi</taxon>
        <taxon>Fungi incertae sedis</taxon>
        <taxon>Mucoromycota</taxon>
        <taxon>Mucoromycotina</taxon>
        <taxon>Umbelopsidomycetes</taxon>
        <taxon>Umbelopsidales</taxon>
        <taxon>Umbelopsidaceae</taxon>
        <taxon>Umbelopsis</taxon>
    </lineage>
</organism>
<dbReference type="AlphaFoldDB" id="A0A8H7PLK0"/>
<sequence length="700" mass="78466">METRTAAKSIQPASSKEEPRQFQGGSVPAEGSMDRDDNSPVVSAPIATSAVVTESDETAMKNQKLVEEFQYLLEKSQSLFAGLRDLPPTGSNRQWKPYFEKTFEVYTKVNLTEIVQLIAEHFPLFSGLKGVCIWCRAILEDKNYYGLKRWEIGEIASKIGQLYYHYYLRTSETNYLNEASVFYQAIHDRQYFKDILDVKNPALMIKKMRYYARFIVVCLLLNNNDDIRYLVSELEGFVDEYVKTFKPGDANEWHMVIEEITTFMDAEKKLIPINADKKPVNVVHRLPAYSIPLKDKDTAPKLRLQEAILVGNYQKQIKFSELTLDMYRMLQSLEKEPTTTRPNSTVAAANNEGMDGDKKEGPPSSKIQKLDDQATVKSAPNAAQTSNISATSTVTGANGPTEKMAKRVNPHKYLLHRPALSQLMVYISTAFKDISDTSAMLLYLSADGLSKQENTATDGDKIVKTLGYSAGVTTSQRKLNEKGSETSSPLGLASGLYPGDLVPFTRKPMFLIVDSNNSWAFKDMANVFDQPYMAILSPMEYPSSVQDKSEIGSLFTLFLHAPLLGFCAVSDIGNLEQTIWNQCVSKVIELELKISDLLLSHPETDSSVMRFMQDDFLRSFIVRTVLCTVILRCHLSFKEEKSYPATHPSLPQDIYSSPEVIIMLRDLTLLADVSTYFTFPASYVNPAPTTAPAAPTSNEA</sequence>
<evidence type="ECO:0000313" key="2">
    <source>
        <dbReference type="EMBL" id="KAG2176384.1"/>
    </source>
</evidence>
<protein>
    <recommendedName>
        <fullName evidence="4">Protein SCAI</fullName>
    </recommendedName>
</protein>
<evidence type="ECO:0008006" key="4">
    <source>
        <dbReference type="Google" id="ProtNLM"/>
    </source>
</evidence>
<gene>
    <name evidence="2" type="ORF">INT43_005618</name>
</gene>
<comment type="caution">
    <text evidence="2">The sequence shown here is derived from an EMBL/GenBank/DDBJ whole genome shotgun (WGS) entry which is preliminary data.</text>
</comment>
<dbReference type="Pfam" id="PF12070">
    <property type="entry name" value="SCAI"/>
    <property type="match status" value="2"/>
</dbReference>
<feature type="compositionally biased region" description="Polar residues" evidence="1">
    <location>
        <begin position="375"/>
        <end position="398"/>
    </location>
</feature>
<accession>A0A8H7PLK0</accession>
<feature type="region of interest" description="Disordered" evidence="1">
    <location>
        <begin position="1"/>
        <end position="41"/>
    </location>
</feature>
<dbReference type="Proteomes" id="UP000654370">
    <property type="component" value="Unassembled WGS sequence"/>
</dbReference>
<evidence type="ECO:0000313" key="3">
    <source>
        <dbReference type="Proteomes" id="UP000654370"/>
    </source>
</evidence>
<dbReference type="EMBL" id="JAEPQZ010000010">
    <property type="protein sequence ID" value="KAG2176384.1"/>
    <property type="molecule type" value="Genomic_DNA"/>
</dbReference>
<proteinExistence type="predicted"/>
<dbReference type="OrthoDB" id="525027at2759"/>
<dbReference type="GO" id="GO:0003714">
    <property type="term" value="F:transcription corepressor activity"/>
    <property type="evidence" value="ECO:0007669"/>
    <property type="project" value="InterPro"/>
</dbReference>
<dbReference type="GO" id="GO:0006351">
    <property type="term" value="P:DNA-templated transcription"/>
    <property type="evidence" value="ECO:0007669"/>
    <property type="project" value="InterPro"/>
</dbReference>
<name>A0A8H7PLK0_MORIS</name>
<dbReference type="InterPro" id="IPR022709">
    <property type="entry name" value="SCAI"/>
</dbReference>
<feature type="region of interest" description="Disordered" evidence="1">
    <location>
        <begin position="335"/>
        <end position="403"/>
    </location>
</feature>
<keyword evidence="3" id="KW-1185">Reference proteome</keyword>
<dbReference type="PANTHER" id="PTHR21243">
    <property type="entry name" value="PROTEIN SCAI"/>
    <property type="match status" value="1"/>
</dbReference>
<feature type="compositionally biased region" description="Polar residues" evidence="1">
    <location>
        <begin position="339"/>
        <end position="348"/>
    </location>
</feature>
<evidence type="ECO:0000256" key="1">
    <source>
        <dbReference type="SAM" id="MobiDB-lite"/>
    </source>
</evidence>